<dbReference type="Proteomes" id="UP001500968">
    <property type="component" value="Unassembled WGS sequence"/>
</dbReference>
<dbReference type="EMBL" id="BAABCR010000008">
    <property type="protein sequence ID" value="GAA4026348.1"/>
    <property type="molecule type" value="Genomic_DNA"/>
</dbReference>
<sequence length="173" mass="20503">MNETICHLEIFDEEIGLWEYVPVSSDPEPINCYYNNLEHFFSANLYYLFITLENEGTQSLFPMCKGLPVDCSEVIAKAYHFLSEEVRLCRNASYINLSDLFSFDYTKLFDLNDIGEKELEMLYPEIYESKKQSLTHKEWLGDDFFGELEAVKKRFDKYPKCRIVYFMYCTNLS</sequence>
<proteinExistence type="predicted"/>
<organism evidence="1 2">
    <name type="scientific">Flavobacterium cheonhonense</name>
    <dbReference type="NCBI Taxonomy" id="706185"/>
    <lineage>
        <taxon>Bacteria</taxon>
        <taxon>Pseudomonadati</taxon>
        <taxon>Bacteroidota</taxon>
        <taxon>Flavobacteriia</taxon>
        <taxon>Flavobacteriales</taxon>
        <taxon>Flavobacteriaceae</taxon>
        <taxon>Flavobacterium</taxon>
    </lineage>
</organism>
<comment type="caution">
    <text evidence="1">The sequence shown here is derived from an EMBL/GenBank/DDBJ whole genome shotgun (WGS) entry which is preliminary data.</text>
</comment>
<evidence type="ECO:0000313" key="2">
    <source>
        <dbReference type="Proteomes" id="UP001500968"/>
    </source>
</evidence>
<keyword evidence="2" id="KW-1185">Reference proteome</keyword>
<gene>
    <name evidence="1" type="ORF">GCM10022386_07180</name>
</gene>
<name>A0ABP7TJ38_9FLAO</name>
<evidence type="ECO:0000313" key="1">
    <source>
        <dbReference type="EMBL" id="GAA4026348.1"/>
    </source>
</evidence>
<accession>A0ABP7TJ38</accession>
<protein>
    <submittedName>
        <fullName evidence="1">Uncharacterized protein</fullName>
    </submittedName>
</protein>
<dbReference type="RefSeq" id="WP_324691813.1">
    <property type="nucleotide sequence ID" value="NZ_BAABCR010000008.1"/>
</dbReference>
<reference evidence="2" key="1">
    <citation type="journal article" date="2019" name="Int. J. Syst. Evol. Microbiol.">
        <title>The Global Catalogue of Microorganisms (GCM) 10K type strain sequencing project: providing services to taxonomists for standard genome sequencing and annotation.</title>
        <authorList>
            <consortium name="The Broad Institute Genomics Platform"/>
            <consortium name="The Broad Institute Genome Sequencing Center for Infectious Disease"/>
            <person name="Wu L."/>
            <person name="Ma J."/>
        </authorList>
    </citation>
    <scope>NUCLEOTIDE SEQUENCE [LARGE SCALE GENOMIC DNA]</scope>
    <source>
        <strain evidence="2">JCM 17064</strain>
    </source>
</reference>